<comment type="caution">
    <text evidence="2">The sequence shown here is derived from an EMBL/GenBank/DDBJ whole genome shotgun (WGS) entry which is preliminary data.</text>
</comment>
<evidence type="ECO:0000259" key="1">
    <source>
        <dbReference type="PROSITE" id="PS50943"/>
    </source>
</evidence>
<organism evidence="2">
    <name type="scientific">marine sediment metagenome</name>
    <dbReference type="NCBI Taxonomy" id="412755"/>
    <lineage>
        <taxon>unclassified sequences</taxon>
        <taxon>metagenomes</taxon>
        <taxon>ecological metagenomes</taxon>
    </lineage>
</organism>
<dbReference type="SMART" id="SM00530">
    <property type="entry name" value="HTH_XRE"/>
    <property type="match status" value="1"/>
</dbReference>
<protein>
    <recommendedName>
        <fullName evidence="1">HTH cro/C1-type domain-containing protein</fullName>
    </recommendedName>
</protein>
<dbReference type="PROSITE" id="PS50943">
    <property type="entry name" value="HTH_CROC1"/>
    <property type="match status" value="1"/>
</dbReference>
<accession>A0A0F8Z4S3</accession>
<reference evidence="2" key="1">
    <citation type="journal article" date="2015" name="Nature">
        <title>Complex archaea that bridge the gap between prokaryotes and eukaryotes.</title>
        <authorList>
            <person name="Spang A."/>
            <person name="Saw J.H."/>
            <person name="Jorgensen S.L."/>
            <person name="Zaremba-Niedzwiedzka K."/>
            <person name="Martijn J."/>
            <person name="Lind A.E."/>
            <person name="van Eijk R."/>
            <person name="Schleper C."/>
            <person name="Guy L."/>
            <person name="Ettema T.J."/>
        </authorList>
    </citation>
    <scope>NUCLEOTIDE SEQUENCE</scope>
</reference>
<evidence type="ECO:0000313" key="2">
    <source>
        <dbReference type="EMBL" id="KKK55071.1"/>
    </source>
</evidence>
<dbReference type="CDD" id="cd00093">
    <property type="entry name" value="HTH_XRE"/>
    <property type="match status" value="1"/>
</dbReference>
<dbReference type="Pfam" id="PF01381">
    <property type="entry name" value="HTH_3"/>
    <property type="match status" value="1"/>
</dbReference>
<dbReference type="GO" id="GO:0003677">
    <property type="term" value="F:DNA binding"/>
    <property type="evidence" value="ECO:0007669"/>
    <property type="project" value="InterPro"/>
</dbReference>
<feature type="domain" description="HTH cro/C1-type" evidence="1">
    <location>
        <begin position="69"/>
        <end position="118"/>
    </location>
</feature>
<sequence>MTFEEWLIESNRGDLHVGPYTSSGAVVKALRSAFEAGEKNITDARDAGQRFGEIIAGVNDEWKGFGFLLRRYRQAANKSLSDLATEFGYTPQELSDIERGKARPPVLETVKKISSYLEGK</sequence>
<dbReference type="AlphaFoldDB" id="A0A0F8Z4S3"/>
<dbReference type="EMBL" id="LAZR01065671">
    <property type="protein sequence ID" value="KKK55071.1"/>
    <property type="molecule type" value="Genomic_DNA"/>
</dbReference>
<dbReference type="InterPro" id="IPR010982">
    <property type="entry name" value="Lambda_DNA-bd_dom_sf"/>
</dbReference>
<gene>
    <name evidence="2" type="ORF">LCGC14_3078250</name>
</gene>
<dbReference type="SUPFAM" id="SSF47413">
    <property type="entry name" value="lambda repressor-like DNA-binding domains"/>
    <property type="match status" value="1"/>
</dbReference>
<dbReference type="Gene3D" id="1.10.260.40">
    <property type="entry name" value="lambda repressor-like DNA-binding domains"/>
    <property type="match status" value="1"/>
</dbReference>
<proteinExistence type="predicted"/>
<name>A0A0F8Z4S3_9ZZZZ</name>
<dbReference type="InterPro" id="IPR001387">
    <property type="entry name" value="Cro/C1-type_HTH"/>
</dbReference>